<keyword evidence="4" id="KW-1185">Reference proteome</keyword>
<name>A0A3L6RVJ5_PANMI</name>
<reference evidence="4" key="1">
    <citation type="journal article" date="2019" name="Nat. Commun.">
        <title>The genome of broomcorn millet.</title>
        <authorList>
            <person name="Zou C."/>
            <person name="Miki D."/>
            <person name="Li D."/>
            <person name="Tang Q."/>
            <person name="Xiao L."/>
            <person name="Rajput S."/>
            <person name="Deng P."/>
            <person name="Jia W."/>
            <person name="Huang R."/>
            <person name="Zhang M."/>
            <person name="Sun Y."/>
            <person name="Hu J."/>
            <person name="Fu X."/>
            <person name="Schnable P.S."/>
            <person name="Li F."/>
            <person name="Zhang H."/>
            <person name="Feng B."/>
            <person name="Zhu X."/>
            <person name="Liu R."/>
            <person name="Schnable J.C."/>
            <person name="Zhu J.-K."/>
            <person name="Zhang H."/>
        </authorList>
    </citation>
    <scope>NUCLEOTIDE SEQUENCE [LARGE SCALE GENOMIC DNA]</scope>
</reference>
<evidence type="ECO:0000259" key="2">
    <source>
        <dbReference type="Pfam" id="PF10536"/>
    </source>
</evidence>
<evidence type="ECO:0000256" key="1">
    <source>
        <dbReference type="SAM" id="MobiDB-lite"/>
    </source>
</evidence>
<evidence type="ECO:0000313" key="3">
    <source>
        <dbReference type="EMBL" id="RLN09828.1"/>
    </source>
</evidence>
<proteinExistence type="predicted"/>
<dbReference type="Pfam" id="PF10536">
    <property type="entry name" value="PMD"/>
    <property type="match status" value="1"/>
</dbReference>
<dbReference type="InterPro" id="IPR019557">
    <property type="entry name" value="AminoTfrase-like_pln_mobile"/>
</dbReference>
<protein>
    <recommendedName>
        <fullName evidence="2">Aminotransferase-like plant mobile domain-containing protein</fullName>
    </recommendedName>
</protein>
<accession>A0A3L6RVJ5</accession>
<dbReference type="EMBL" id="PQIB02000007">
    <property type="protein sequence ID" value="RLN09828.1"/>
    <property type="molecule type" value="Genomic_DNA"/>
</dbReference>
<feature type="compositionally biased region" description="Polar residues" evidence="1">
    <location>
        <begin position="363"/>
        <end position="375"/>
    </location>
</feature>
<feature type="region of interest" description="Disordered" evidence="1">
    <location>
        <begin position="359"/>
        <end position="419"/>
    </location>
</feature>
<comment type="caution">
    <text evidence="3">The sequence shown here is derived from an EMBL/GenBank/DDBJ whole genome shotgun (WGS) entry which is preliminary data.</text>
</comment>
<feature type="domain" description="Aminotransferase-like plant mobile" evidence="2">
    <location>
        <begin position="161"/>
        <end position="305"/>
    </location>
</feature>
<evidence type="ECO:0000313" key="4">
    <source>
        <dbReference type="Proteomes" id="UP000275267"/>
    </source>
</evidence>
<dbReference type="AlphaFoldDB" id="A0A3L6RVJ5"/>
<dbReference type="OrthoDB" id="693163at2759"/>
<sequence length="445" mass="50580">MGSELVNIRVHYGNGIITFCDSGVDLSEFQYVDTSICNPLQMRHADMLRWMHNFMQVNPSYWRLKVSGVVPRKREHGWRWELYEMRNSKCWRAFVDMALYKFKFPLVVLVQQEMANISQGGTGKSHGVHEMEEVGETNCTPEQDMEEETQQMVHEQPQLEVDDNEDEVVPRWATGTTRLTYPAFVAAFDQLTDDRVRWNPYTAALTAAHASRGLSILCYRDQLFCFTKKHLMFDIFVEPYYVHQVGRELGVRQEFPLPHEPVDQMSHLMTRKGQRVAYEATWATKMETWAEQWAQAATGLHLAQGPDVSEELVSCAERLEANPPRVGRLELASGLRRLAQRCMSGLRRATCRGTRDVVAPQHRVTSTRTTHSPGPSTAAGPSRVQTDSLWPESPTCTPGVRWGQVHEASGSEPSFTRGDDASMWPLEDIIPWSQMPGAPQATQPT</sequence>
<dbReference type="Proteomes" id="UP000275267">
    <property type="component" value="Unassembled WGS sequence"/>
</dbReference>
<organism evidence="3 4">
    <name type="scientific">Panicum miliaceum</name>
    <name type="common">Proso millet</name>
    <name type="synonym">Broomcorn millet</name>
    <dbReference type="NCBI Taxonomy" id="4540"/>
    <lineage>
        <taxon>Eukaryota</taxon>
        <taxon>Viridiplantae</taxon>
        <taxon>Streptophyta</taxon>
        <taxon>Embryophyta</taxon>
        <taxon>Tracheophyta</taxon>
        <taxon>Spermatophyta</taxon>
        <taxon>Magnoliopsida</taxon>
        <taxon>Liliopsida</taxon>
        <taxon>Poales</taxon>
        <taxon>Poaceae</taxon>
        <taxon>PACMAD clade</taxon>
        <taxon>Panicoideae</taxon>
        <taxon>Panicodae</taxon>
        <taxon>Paniceae</taxon>
        <taxon>Panicinae</taxon>
        <taxon>Panicum</taxon>
        <taxon>Panicum sect. Panicum</taxon>
    </lineage>
</organism>
<gene>
    <name evidence="3" type="ORF">C2845_PM11G30530</name>
</gene>